<comment type="subcellular location">
    <subcellularLocation>
        <location evidence="1">Nucleus</location>
    </subcellularLocation>
</comment>
<accession>G4YYV6</accession>
<dbReference type="GO" id="GO:0005634">
    <property type="term" value="C:nucleus"/>
    <property type="evidence" value="ECO:0007669"/>
    <property type="project" value="UniProtKB-SubCell"/>
</dbReference>
<dbReference type="Gene3D" id="2.40.50.40">
    <property type="match status" value="1"/>
</dbReference>
<dbReference type="PANTHER" id="PTHR22812">
    <property type="entry name" value="CHROMOBOX PROTEIN"/>
    <property type="match status" value="1"/>
</dbReference>
<evidence type="ECO:0000256" key="1">
    <source>
        <dbReference type="ARBA" id="ARBA00004123"/>
    </source>
</evidence>
<dbReference type="InterPro" id="IPR016197">
    <property type="entry name" value="Chromo-like_dom_sf"/>
</dbReference>
<dbReference type="SUPFAM" id="SSF54160">
    <property type="entry name" value="Chromo domain-like"/>
    <property type="match status" value="1"/>
</dbReference>
<proteinExistence type="predicted"/>
<evidence type="ECO:0000313" key="6">
    <source>
        <dbReference type="Proteomes" id="UP000002640"/>
    </source>
</evidence>
<dbReference type="InterPro" id="IPR023780">
    <property type="entry name" value="Chromo_domain"/>
</dbReference>
<dbReference type="Pfam" id="PF00385">
    <property type="entry name" value="Chromo"/>
    <property type="match status" value="1"/>
</dbReference>
<dbReference type="PROSITE" id="PS00598">
    <property type="entry name" value="CHROMO_1"/>
    <property type="match status" value="1"/>
</dbReference>
<dbReference type="EMBL" id="JH159152">
    <property type="protein sequence ID" value="EGZ26248.1"/>
    <property type="molecule type" value="Genomic_DNA"/>
</dbReference>
<feature type="domain" description="Chromo" evidence="4">
    <location>
        <begin position="98"/>
        <end position="132"/>
    </location>
</feature>
<dbReference type="InterPro" id="IPR023779">
    <property type="entry name" value="Chromodomain_CS"/>
</dbReference>
<sequence>MSHVQYSIESVCPMRVQPLTTSVIAKMAPTRAKRTLAAAFGATEHRSTRSQRSKTTKPSTTEAPRKSINGKARRRPPQAQDSIQSDDACSDSDEDDMYEVEAIIKEKDGRFFVKWTGYDTGDSTWEPECNLKPQMTSSPSSGDSSLIGAHVVVLPSEEEWMPATDYRCVGSAYLTSVIAREYVEKGKKKPSRANPLYELRWTTSQF</sequence>
<dbReference type="Proteomes" id="UP000002640">
    <property type="component" value="Unassembled WGS sequence"/>
</dbReference>
<dbReference type="AlphaFoldDB" id="G4YYV6"/>
<dbReference type="RefSeq" id="XP_009521536.1">
    <property type="nucleotide sequence ID" value="XM_009523241.1"/>
</dbReference>
<dbReference type="CDD" id="cd00024">
    <property type="entry name" value="CD_CSD"/>
    <property type="match status" value="1"/>
</dbReference>
<dbReference type="InParanoid" id="G4YYV6"/>
<evidence type="ECO:0000259" key="4">
    <source>
        <dbReference type="PROSITE" id="PS50013"/>
    </source>
</evidence>
<gene>
    <name evidence="5" type="ORF">PHYSODRAFT_297582</name>
</gene>
<evidence type="ECO:0000256" key="3">
    <source>
        <dbReference type="SAM" id="MobiDB-lite"/>
    </source>
</evidence>
<name>G4YYV6_PHYSP</name>
<dbReference type="InterPro" id="IPR051219">
    <property type="entry name" value="Heterochromatin_chromo-domain"/>
</dbReference>
<dbReference type="PROSITE" id="PS50013">
    <property type="entry name" value="CHROMO_2"/>
    <property type="match status" value="1"/>
</dbReference>
<dbReference type="InterPro" id="IPR000953">
    <property type="entry name" value="Chromo/chromo_shadow_dom"/>
</dbReference>
<evidence type="ECO:0000256" key="2">
    <source>
        <dbReference type="ARBA" id="ARBA00023242"/>
    </source>
</evidence>
<reference evidence="5 6" key="1">
    <citation type="journal article" date="2006" name="Science">
        <title>Phytophthora genome sequences uncover evolutionary origins and mechanisms of pathogenesis.</title>
        <authorList>
            <person name="Tyler B.M."/>
            <person name="Tripathy S."/>
            <person name="Zhang X."/>
            <person name="Dehal P."/>
            <person name="Jiang R.H."/>
            <person name="Aerts A."/>
            <person name="Arredondo F.D."/>
            <person name="Baxter L."/>
            <person name="Bensasson D."/>
            <person name="Beynon J.L."/>
            <person name="Chapman J."/>
            <person name="Damasceno C.M."/>
            <person name="Dorrance A.E."/>
            <person name="Dou D."/>
            <person name="Dickerman A.W."/>
            <person name="Dubchak I.L."/>
            <person name="Garbelotto M."/>
            <person name="Gijzen M."/>
            <person name="Gordon S.G."/>
            <person name="Govers F."/>
            <person name="Grunwald N.J."/>
            <person name="Huang W."/>
            <person name="Ivors K.L."/>
            <person name="Jones R.W."/>
            <person name="Kamoun S."/>
            <person name="Krampis K."/>
            <person name="Lamour K.H."/>
            <person name="Lee M.K."/>
            <person name="McDonald W.H."/>
            <person name="Medina M."/>
            <person name="Meijer H.J."/>
            <person name="Nordberg E.K."/>
            <person name="Maclean D.J."/>
            <person name="Ospina-Giraldo M.D."/>
            <person name="Morris P.F."/>
            <person name="Phuntumart V."/>
            <person name="Putnam N.H."/>
            <person name="Rash S."/>
            <person name="Rose J.K."/>
            <person name="Sakihama Y."/>
            <person name="Salamov A.A."/>
            <person name="Savidor A."/>
            <person name="Scheuring C.F."/>
            <person name="Smith B.M."/>
            <person name="Sobral B.W."/>
            <person name="Terry A."/>
            <person name="Torto-Alalibo T.A."/>
            <person name="Win J."/>
            <person name="Xu Z."/>
            <person name="Zhang H."/>
            <person name="Grigoriev I.V."/>
            <person name="Rokhsar D.S."/>
            <person name="Boore J.L."/>
        </authorList>
    </citation>
    <scope>NUCLEOTIDE SEQUENCE [LARGE SCALE GENOMIC DNA]</scope>
    <source>
        <strain evidence="5 6">P6497</strain>
    </source>
</reference>
<evidence type="ECO:0000313" key="5">
    <source>
        <dbReference type="EMBL" id="EGZ26248.1"/>
    </source>
</evidence>
<feature type="region of interest" description="Disordered" evidence="3">
    <location>
        <begin position="39"/>
        <end position="94"/>
    </location>
</feature>
<keyword evidence="6" id="KW-1185">Reference proteome</keyword>
<keyword evidence="2" id="KW-0539">Nucleus</keyword>
<protein>
    <recommendedName>
        <fullName evidence="4">Chromo domain-containing protein</fullName>
    </recommendedName>
</protein>
<dbReference type="GeneID" id="20641505"/>
<dbReference type="KEGG" id="psoj:PHYSODRAFT_297582"/>
<organism evidence="5 6">
    <name type="scientific">Phytophthora sojae (strain P6497)</name>
    <name type="common">Soybean stem and root rot agent</name>
    <name type="synonym">Phytophthora megasperma f. sp. glycines</name>
    <dbReference type="NCBI Taxonomy" id="1094619"/>
    <lineage>
        <taxon>Eukaryota</taxon>
        <taxon>Sar</taxon>
        <taxon>Stramenopiles</taxon>
        <taxon>Oomycota</taxon>
        <taxon>Peronosporomycetes</taxon>
        <taxon>Peronosporales</taxon>
        <taxon>Peronosporaceae</taxon>
        <taxon>Phytophthora</taxon>
    </lineage>
</organism>